<dbReference type="GO" id="GO:0008270">
    <property type="term" value="F:zinc ion binding"/>
    <property type="evidence" value="ECO:0007669"/>
    <property type="project" value="UniProtKB-KW"/>
</dbReference>
<feature type="domain" description="CCHC-type" evidence="4">
    <location>
        <begin position="1263"/>
        <end position="1276"/>
    </location>
</feature>
<dbReference type="InterPro" id="IPR001878">
    <property type="entry name" value="Znf_CCHC"/>
</dbReference>
<dbReference type="InterPro" id="IPR054722">
    <property type="entry name" value="PolX-like_BBD"/>
</dbReference>
<dbReference type="EMBL" id="LR999453">
    <property type="protein sequence ID" value="CAE5968011.1"/>
    <property type="molecule type" value="Genomic_DNA"/>
</dbReference>
<reference evidence="5" key="1">
    <citation type="submission" date="2021-01" db="EMBL/GenBank/DDBJ databases">
        <authorList>
            <person name="Bezrukov I."/>
        </authorList>
    </citation>
    <scope>NUCLEOTIDE SEQUENCE</scope>
</reference>
<dbReference type="Pfam" id="PF00098">
    <property type="entry name" value="zf-CCHC"/>
    <property type="match status" value="2"/>
</dbReference>
<keyword evidence="6" id="KW-1185">Reference proteome</keyword>
<feature type="region of interest" description="Disordered" evidence="3">
    <location>
        <begin position="522"/>
        <end position="546"/>
    </location>
</feature>
<evidence type="ECO:0000256" key="1">
    <source>
        <dbReference type="PROSITE-ProRule" id="PRU00047"/>
    </source>
</evidence>
<protein>
    <recommendedName>
        <fullName evidence="4">CCHC-type domain-containing protein</fullName>
    </recommendedName>
</protein>
<dbReference type="PANTHER" id="PTHR35317:SF35">
    <property type="entry name" value="DUF4219 DOMAIN-CONTAINING PROTEIN"/>
    <property type="match status" value="1"/>
</dbReference>
<evidence type="ECO:0000313" key="5">
    <source>
        <dbReference type="EMBL" id="CAE5968011.1"/>
    </source>
</evidence>
<feature type="domain" description="CCHC-type" evidence="4">
    <location>
        <begin position="546"/>
        <end position="560"/>
    </location>
</feature>
<dbReference type="PANTHER" id="PTHR35317">
    <property type="entry name" value="OS04G0629600 PROTEIN"/>
    <property type="match status" value="1"/>
</dbReference>
<dbReference type="Pfam" id="PF14223">
    <property type="entry name" value="Retrotran_gag_2"/>
    <property type="match status" value="4"/>
</dbReference>
<name>A0A8S1ZZ40_ARAAE</name>
<proteinExistence type="predicted"/>
<gene>
    <name evidence="5" type="ORF">AARE701A_LOCUS7752</name>
</gene>
<dbReference type="GO" id="GO:0003676">
    <property type="term" value="F:nucleic acid binding"/>
    <property type="evidence" value="ECO:0007669"/>
    <property type="project" value="InterPro"/>
</dbReference>
<dbReference type="Proteomes" id="UP000682877">
    <property type="component" value="Chromosome 3"/>
</dbReference>
<keyword evidence="1" id="KW-0862">Zinc</keyword>
<dbReference type="SMART" id="SM00343">
    <property type="entry name" value="ZnF_C2HC"/>
    <property type="match status" value="2"/>
</dbReference>
<evidence type="ECO:0000313" key="6">
    <source>
        <dbReference type="Proteomes" id="UP000682877"/>
    </source>
</evidence>
<accession>A0A8S1ZZ40</accession>
<keyword evidence="1" id="KW-0479">Metal-binding</keyword>
<feature type="coiled-coil region" evidence="2">
    <location>
        <begin position="757"/>
        <end position="784"/>
    </location>
</feature>
<dbReference type="Pfam" id="PF22936">
    <property type="entry name" value="Pol_BBD"/>
    <property type="match status" value="2"/>
</dbReference>
<feature type="coiled-coil region" evidence="2">
    <location>
        <begin position="1108"/>
        <end position="1135"/>
    </location>
</feature>
<organism evidence="5 6">
    <name type="scientific">Arabidopsis arenosa</name>
    <name type="common">Sand rock-cress</name>
    <name type="synonym">Cardaminopsis arenosa</name>
    <dbReference type="NCBI Taxonomy" id="38785"/>
    <lineage>
        <taxon>Eukaryota</taxon>
        <taxon>Viridiplantae</taxon>
        <taxon>Streptophyta</taxon>
        <taxon>Embryophyta</taxon>
        <taxon>Tracheophyta</taxon>
        <taxon>Spermatophyta</taxon>
        <taxon>Magnoliopsida</taxon>
        <taxon>eudicotyledons</taxon>
        <taxon>Gunneridae</taxon>
        <taxon>Pentapetalae</taxon>
        <taxon>rosids</taxon>
        <taxon>malvids</taxon>
        <taxon>Brassicales</taxon>
        <taxon>Brassicaceae</taxon>
        <taxon>Camelineae</taxon>
        <taxon>Arabidopsis</taxon>
    </lineage>
</organism>
<evidence type="ECO:0000259" key="4">
    <source>
        <dbReference type="PROSITE" id="PS50158"/>
    </source>
</evidence>
<dbReference type="InterPro" id="IPR036875">
    <property type="entry name" value="Znf_CCHC_sf"/>
</dbReference>
<sequence length="1424" mass="163733">MATANIHDAVVSDDFDYEIWAPVTKTTLIEKGLWDVVENGVPPDPSKIPELAAKIQPEELSKWRDLVVKDAKALQILQSSLTDYAFRKTLSASSAKDVWDLLRKGNEQATLRRLEKQFEELKMVEKESVDSYLARVLEIVDQLRPLKIEKSDYEICKKVFTSLRLDSMLKELIDVHKMTSKSLVEFFYSHGYESVTEEDIFGLLKDLRLKSKSDKWCGFCYKNNHNQEDCNFKSQIDKEEEEESAVDYRLMLSKRYSIRTGMRGECIVETRNDEEVGESMWMSDENELALRLKVIEVRAMAAAKIYDAIVSDDLNYEIWAPIAKTTLTEKGLWDVVEIGVPPNPSKIPELAATIQAEEFSKWRDLVVKDMKALQILQSSLTDSVFRKTLSAASSKDLWDSLEKGNNEQAKLRRLEKQFEELSMNEGEPINPYLDRVIEIVEQLRRFQIAKSDYQVIEKVLATLSGSYDGVGPVLGDLMDLKNMSLKSFVEFFYTYDSITDESIHLMLKANRLRSMGEEYNQEDCSSSIPRAGKSSGARQSKPKKGKCFQCGERGHKAKDCNKKIQQPAETTRDAQIEIVEEAEIEVDYLLLAALNLNDFTYDENMWMIYGHATNHMTPYEKLFTTLDRTYKAKKESVQASDLSISLSIRFLQEILIVTAMAAANKQQDGVSDDLNYEIWARIAKTTLTEKGLWDVVENGVPPDPSKIPELAAKIQAEEVSKWRDLAVKDMKALQILQSSLTDSAFRKTLSASSAKDLWDLLEKGNNEQAKLRRLEKQFEELTMDEAEPTNSYLDKVIEIAEQLRRLKNGKSDYEVVTKVLGSLSESHEDLATLLEERSDLKKMTLKSLAVVFNRYESLKRESQSRNPNELPVYEMNSFTLAHETFDEDMWTLSSGTTNHMTPYLKFFTTLDRTHRARVKLINGSFIMAEGRGDVKILTKEGKKKTIKNVLFVPDLYRNVLSLGQLGQLGYMMITSGNKCILKGEKTGKVFGETVTDGRGYFMRYQVIEVTAMAANLQDGVSDDFDYEHWSPMVKTRLMENGVWDVVQNGVSPNPTKIPELAATIKAVDLAQWRNRVRKDNKALEIMQSSLPDSVFRKTISVASSKELWDLLKKGNDNEEAKLRRLEKQFENLMMYEGEPMKLYLERVEEIIERFFVLGNRISDDKVITKMLTSLPRSYDDSIPVLKEFMTLPDLTHRDLLKVFEMFGSNPKTMPQELMKFIIILRKRWSEEMWCSACETYNHNQEDCYYNPRVVYLGGGRGQCFQCGERGHYARDCDNIRTATHGKIDRKKEVKDDFTYDEDMWMLYTTTENHMSPYEKFFTSLDRTYRAGVQLANGNVVMVEGIGDVKFMMKGVKMTIKDVLFVPWINKNILSFSRMKKRGYSMEVDDGEWIIRDGTGKIFFKTLREERGIALRLQMIERYSL</sequence>
<keyword evidence="1" id="KW-0863">Zinc-finger</keyword>
<dbReference type="PROSITE" id="PS50158">
    <property type="entry name" value="ZF_CCHC"/>
    <property type="match status" value="2"/>
</dbReference>
<dbReference type="Gene3D" id="4.10.60.10">
    <property type="entry name" value="Zinc finger, CCHC-type"/>
    <property type="match status" value="2"/>
</dbReference>
<evidence type="ECO:0000256" key="3">
    <source>
        <dbReference type="SAM" id="MobiDB-lite"/>
    </source>
</evidence>
<evidence type="ECO:0000256" key="2">
    <source>
        <dbReference type="SAM" id="Coils"/>
    </source>
</evidence>
<dbReference type="SUPFAM" id="SSF57756">
    <property type="entry name" value="Retrovirus zinc finger-like domains"/>
    <property type="match status" value="2"/>
</dbReference>
<keyword evidence="2" id="KW-0175">Coiled coil</keyword>